<feature type="compositionally biased region" description="Low complexity" evidence="1">
    <location>
        <begin position="63"/>
        <end position="73"/>
    </location>
</feature>
<evidence type="ECO:0000313" key="3">
    <source>
        <dbReference type="EMBL" id="KYF42385.1"/>
    </source>
</evidence>
<evidence type="ECO:0000313" key="4">
    <source>
        <dbReference type="Proteomes" id="UP000074247"/>
    </source>
</evidence>
<sequence length="95" mass="10239">MRIVTSYHIVPLSQAICIVSLFFVPELFLIEERDDVSQFRTVMLGVEAADNSSGVRNSGPGMAAPQAASEATAPPDPESPPARPSKRALREREGT</sequence>
<reference evidence="3 4" key="1">
    <citation type="journal article" date="2016" name="Nat. Commun.">
        <title>Local admixture of amplified and diversified secreted pathogenesis determinants shapes mosaic Toxoplasma gondii genomes.</title>
        <authorList>
            <person name="Lorenzi H."/>
            <person name="Khan A."/>
            <person name="Behnke M.S."/>
            <person name="Namasivayam S."/>
            <person name="Swapna L.S."/>
            <person name="Hadjithomas M."/>
            <person name="Karamycheva S."/>
            <person name="Pinney D."/>
            <person name="Brunk B.P."/>
            <person name="Ajioka J.W."/>
            <person name="Ajzenberg D."/>
            <person name="Boothroyd J.C."/>
            <person name="Boyle J.P."/>
            <person name="Darde M.L."/>
            <person name="Diaz-Miranda M.A."/>
            <person name="Dubey J.P."/>
            <person name="Fritz H.M."/>
            <person name="Gennari S.M."/>
            <person name="Gregory B.D."/>
            <person name="Kim K."/>
            <person name="Saeij J.P."/>
            <person name="Su C."/>
            <person name="White M.W."/>
            <person name="Zhu X.Q."/>
            <person name="Howe D.K."/>
            <person name="Rosenthal B.M."/>
            <person name="Grigg M.E."/>
            <person name="Parkinson J."/>
            <person name="Liu L."/>
            <person name="Kissinger J.C."/>
            <person name="Roos D.S."/>
            <person name="Sibley L.D."/>
        </authorList>
    </citation>
    <scope>NUCLEOTIDE SEQUENCE [LARGE SCALE GENOMIC DNA]</scope>
    <source>
        <strain evidence="3 4">ARI</strain>
    </source>
</reference>
<dbReference type="Proteomes" id="UP000074247">
    <property type="component" value="Unassembled WGS sequence"/>
</dbReference>
<keyword evidence="2" id="KW-0812">Transmembrane</keyword>
<comment type="caution">
    <text evidence="3">The sequence shown here is derived from an EMBL/GenBank/DDBJ whole genome shotgun (WGS) entry which is preliminary data.</text>
</comment>
<keyword evidence="2" id="KW-0472">Membrane</keyword>
<dbReference type="AlphaFoldDB" id="A0A139XUG0"/>
<dbReference type="VEuPathDB" id="ToxoDB:TGARI_235140A"/>
<name>A0A139XUG0_TOXGO</name>
<proteinExistence type="predicted"/>
<evidence type="ECO:0000256" key="1">
    <source>
        <dbReference type="SAM" id="MobiDB-lite"/>
    </source>
</evidence>
<feature type="transmembrane region" description="Helical" evidence="2">
    <location>
        <begin position="12"/>
        <end position="30"/>
    </location>
</feature>
<gene>
    <name evidence="3" type="ORF">TGARI_235140A</name>
</gene>
<protein>
    <recommendedName>
        <fullName evidence="5">Transmembrane protein</fullName>
    </recommendedName>
</protein>
<feature type="compositionally biased region" description="Pro residues" evidence="1">
    <location>
        <begin position="74"/>
        <end position="83"/>
    </location>
</feature>
<accession>A0A139XUG0</accession>
<dbReference type="EMBL" id="AGQS02004970">
    <property type="protein sequence ID" value="KYF42385.1"/>
    <property type="molecule type" value="Genomic_DNA"/>
</dbReference>
<evidence type="ECO:0000256" key="2">
    <source>
        <dbReference type="SAM" id="Phobius"/>
    </source>
</evidence>
<feature type="region of interest" description="Disordered" evidence="1">
    <location>
        <begin position="50"/>
        <end position="95"/>
    </location>
</feature>
<evidence type="ECO:0008006" key="5">
    <source>
        <dbReference type="Google" id="ProtNLM"/>
    </source>
</evidence>
<organism evidence="3 4">
    <name type="scientific">Toxoplasma gondii ARI</name>
    <dbReference type="NCBI Taxonomy" id="1074872"/>
    <lineage>
        <taxon>Eukaryota</taxon>
        <taxon>Sar</taxon>
        <taxon>Alveolata</taxon>
        <taxon>Apicomplexa</taxon>
        <taxon>Conoidasida</taxon>
        <taxon>Coccidia</taxon>
        <taxon>Eucoccidiorida</taxon>
        <taxon>Eimeriorina</taxon>
        <taxon>Sarcocystidae</taxon>
        <taxon>Toxoplasma</taxon>
    </lineage>
</organism>
<keyword evidence="2" id="KW-1133">Transmembrane helix</keyword>